<feature type="region of interest" description="Disordered" evidence="1">
    <location>
        <begin position="240"/>
        <end position="286"/>
    </location>
</feature>
<dbReference type="Gene3D" id="2.60.120.260">
    <property type="entry name" value="Galactose-binding domain-like"/>
    <property type="match status" value="1"/>
</dbReference>
<feature type="transmembrane region" description="Helical" evidence="2">
    <location>
        <begin position="155"/>
        <end position="178"/>
    </location>
</feature>
<keyword evidence="2" id="KW-0812">Transmembrane</keyword>
<accession>A0AAD7KAA1</accession>
<gene>
    <name evidence="3" type="ORF">DFH07DRAFT_541091</name>
</gene>
<protein>
    <submittedName>
        <fullName evidence="3">Uncharacterized protein</fullName>
    </submittedName>
</protein>
<name>A0AAD7KAA1_9AGAR</name>
<evidence type="ECO:0000256" key="2">
    <source>
        <dbReference type="SAM" id="Phobius"/>
    </source>
</evidence>
<keyword evidence="2" id="KW-1133">Transmembrane helix</keyword>
<reference evidence="3" key="1">
    <citation type="submission" date="2023-03" db="EMBL/GenBank/DDBJ databases">
        <title>Massive genome expansion in bonnet fungi (Mycena s.s.) driven by repeated elements and novel gene families across ecological guilds.</title>
        <authorList>
            <consortium name="Lawrence Berkeley National Laboratory"/>
            <person name="Harder C.B."/>
            <person name="Miyauchi S."/>
            <person name="Viragh M."/>
            <person name="Kuo A."/>
            <person name="Thoen E."/>
            <person name="Andreopoulos B."/>
            <person name="Lu D."/>
            <person name="Skrede I."/>
            <person name="Drula E."/>
            <person name="Henrissat B."/>
            <person name="Morin E."/>
            <person name="Kohler A."/>
            <person name="Barry K."/>
            <person name="LaButti K."/>
            <person name="Morin E."/>
            <person name="Salamov A."/>
            <person name="Lipzen A."/>
            <person name="Mereny Z."/>
            <person name="Hegedus B."/>
            <person name="Baldrian P."/>
            <person name="Stursova M."/>
            <person name="Weitz H."/>
            <person name="Taylor A."/>
            <person name="Grigoriev I.V."/>
            <person name="Nagy L.G."/>
            <person name="Martin F."/>
            <person name="Kauserud H."/>
        </authorList>
    </citation>
    <scope>NUCLEOTIDE SEQUENCE</scope>
    <source>
        <strain evidence="3">CBHHK188m</strain>
    </source>
</reference>
<proteinExistence type="predicted"/>
<keyword evidence="2" id="KW-0472">Membrane</keyword>
<evidence type="ECO:0000313" key="4">
    <source>
        <dbReference type="Proteomes" id="UP001215280"/>
    </source>
</evidence>
<dbReference type="AlphaFoldDB" id="A0AAD7KAA1"/>
<keyword evidence="4" id="KW-1185">Reference proteome</keyword>
<feature type="transmembrane region" description="Helical" evidence="2">
    <location>
        <begin position="107"/>
        <end position="125"/>
    </location>
</feature>
<sequence>MTTLVFDDTAPQLRYSGTWFLGGSPNDFNSTTHGTVQSGASIEVVFTGTSVEVRGTVSEMDRGSPPPISTYVLDGGHPITFSPNQTATDQFNQLFFQSQVPNGAHSLSIISTVAGSLFLFDYIAVASDGEYESFLSPASTPVPQATSPTLSPLEIFGIAVGVAMLFGGVLVGLMYLYFSRKRRKQGRPSDKESGPRTKSVLTPKLKETRVTAFISEPSKHIPVVPPVKADIPPVSTNRYEYPFTNLPTPKPTAKSQKRRLDSERTPLTAHPPRRMRPQPGQSPPRKAFLVVNNI</sequence>
<dbReference type="Proteomes" id="UP001215280">
    <property type="component" value="Unassembled WGS sequence"/>
</dbReference>
<evidence type="ECO:0000313" key="3">
    <source>
        <dbReference type="EMBL" id="KAJ7778834.1"/>
    </source>
</evidence>
<dbReference type="EMBL" id="JARJLG010000008">
    <property type="protein sequence ID" value="KAJ7778834.1"/>
    <property type="molecule type" value="Genomic_DNA"/>
</dbReference>
<organism evidence="3 4">
    <name type="scientific">Mycena maculata</name>
    <dbReference type="NCBI Taxonomy" id="230809"/>
    <lineage>
        <taxon>Eukaryota</taxon>
        <taxon>Fungi</taxon>
        <taxon>Dikarya</taxon>
        <taxon>Basidiomycota</taxon>
        <taxon>Agaricomycotina</taxon>
        <taxon>Agaricomycetes</taxon>
        <taxon>Agaricomycetidae</taxon>
        <taxon>Agaricales</taxon>
        <taxon>Marasmiineae</taxon>
        <taxon>Mycenaceae</taxon>
        <taxon>Mycena</taxon>
    </lineage>
</organism>
<evidence type="ECO:0000256" key="1">
    <source>
        <dbReference type="SAM" id="MobiDB-lite"/>
    </source>
</evidence>
<comment type="caution">
    <text evidence="3">The sequence shown here is derived from an EMBL/GenBank/DDBJ whole genome shotgun (WGS) entry which is preliminary data.</text>
</comment>